<keyword evidence="7 9" id="KW-1133">Transmembrane helix</keyword>
<dbReference type="PANTHER" id="PTHR11101">
    <property type="entry name" value="PHOSPHATE TRANSPORTER"/>
    <property type="match status" value="1"/>
</dbReference>
<dbReference type="GO" id="GO:0016020">
    <property type="term" value="C:membrane"/>
    <property type="evidence" value="ECO:0007669"/>
    <property type="project" value="UniProtKB-SubCell"/>
</dbReference>
<feature type="transmembrane region" description="Helical" evidence="9">
    <location>
        <begin position="338"/>
        <end position="355"/>
    </location>
</feature>
<comment type="function">
    <text evidence="1">Potential transporter for phosphate.</text>
</comment>
<comment type="similarity">
    <text evidence="3 9">Belongs to the inorganic phosphate transporter (PiT) (TC 2.A.20) family.</text>
</comment>
<protein>
    <recommendedName>
        <fullName evidence="9">Phosphate transporter</fullName>
    </recommendedName>
</protein>
<dbReference type="Pfam" id="PF01384">
    <property type="entry name" value="PHO4"/>
    <property type="match status" value="1"/>
</dbReference>
<dbReference type="KEGG" id="haq:DU484_01605"/>
<evidence type="ECO:0000256" key="8">
    <source>
        <dbReference type="ARBA" id="ARBA00023136"/>
    </source>
</evidence>
<evidence type="ECO:0000313" key="12">
    <source>
        <dbReference type="Proteomes" id="UP000252985"/>
    </source>
</evidence>
<reference evidence="10 13" key="2">
    <citation type="submission" date="2018-07" db="EMBL/GenBank/DDBJ databases">
        <title>Genome sequences of Haloplanus sp. CBA1113.</title>
        <authorList>
            <person name="Kim Y.B."/>
            <person name="Roh S.W."/>
        </authorList>
    </citation>
    <scope>NUCLEOTIDE SEQUENCE [LARGE SCALE GENOMIC DNA]</scope>
    <source>
        <strain evidence="10 13">CBA1113</strain>
    </source>
</reference>
<evidence type="ECO:0000313" key="11">
    <source>
        <dbReference type="EMBL" id="AXG08653.1"/>
    </source>
</evidence>
<evidence type="ECO:0000256" key="1">
    <source>
        <dbReference type="ARBA" id="ARBA00001981"/>
    </source>
</evidence>
<dbReference type="KEGG" id="haj:DU500_02040"/>
<evidence type="ECO:0000256" key="2">
    <source>
        <dbReference type="ARBA" id="ARBA00004141"/>
    </source>
</evidence>
<feature type="transmembrane region" description="Helical" evidence="9">
    <location>
        <begin position="270"/>
        <end position="292"/>
    </location>
</feature>
<keyword evidence="13" id="KW-1185">Reference proteome</keyword>
<keyword evidence="5 9" id="KW-0592">Phosphate transport</keyword>
<dbReference type="AlphaFoldDB" id="A0A345E8Y1"/>
<feature type="transmembrane region" description="Helical" evidence="9">
    <location>
        <begin position="105"/>
        <end position="124"/>
    </location>
</feature>
<dbReference type="GeneID" id="37285633"/>
<feature type="transmembrane region" description="Helical" evidence="9">
    <location>
        <begin position="313"/>
        <end position="332"/>
    </location>
</feature>
<feature type="transmembrane region" description="Helical" evidence="9">
    <location>
        <begin position="6"/>
        <end position="26"/>
    </location>
</feature>
<dbReference type="Proteomes" id="UP000253273">
    <property type="component" value="Chromosome"/>
</dbReference>
<dbReference type="EMBL" id="CP031148">
    <property type="protein sequence ID" value="AXG08653.1"/>
    <property type="molecule type" value="Genomic_DNA"/>
</dbReference>
<feature type="transmembrane region" description="Helical" evidence="9">
    <location>
        <begin position="38"/>
        <end position="62"/>
    </location>
</feature>
<dbReference type="RefSeq" id="WP_114584452.1">
    <property type="nucleotide sequence ID" value="NZ_CP031148.1"/>
</dbReference>
<dbReference type="GO" id="GO:0005315">
    <property type="term" value="F:phosphate transmembrane transporter activity"/>
    <property type="evidence" value="ECO:0007669"/>
    <property type="project" value="InterPro"/>
</dbReference>
<dbReference type="OrthoDB" id="204341at2157"/>
<comment type="subcellular location">
    <subcellularLocation>
        <location evidence="2 9">Membrane</location>
        <topology evidence="2 9">Multi-pass membrane protein</topology>
    </subcellularLocation>
</comment>
<evidence type="ECO:0000256" key="6">
    <source>
        <dbReference type="ARBA" id="ARBA00022692"/>
    </source>
</evidence>
<evidence type="ECO:0000313" key="13">
    <source>
        <dbReference type="Proteomes" id="UP000253273"/>
    </source>
</evidence>
<evidence type="ECO:0000256" key="7">
    <source>
        <dbReference type="ARBA" id="ARBA00022989"/>
    </source>
</evidence>
<accession>A0A345DZD0</accession>
<feature type="transmembrane region" description="Helical" evidence="9">
    <location>
        <begin position="136"/>
        <end position="155"/>
    </location>
</feature>
<keyword evidence="4 9" id="KW-0813">Transport</keyword>
<dbReference type="InterPro" id="IPR001204">
    <property type="entry name" value="Phos_transporter"/>
</dbReference>
<dbReference type="PANTHER" id="PTHR11101:SF80">
    <property type="entry name" value="PHOSPHATE TRANSPORTER"/>
    <property type="match status" value="1"/>
</dbReference>
<feature type="transmembrane region" description="Helical" evidence="9">
    <location>
        <begin position="207"/>
        <end position="228"/>
    </location>
</feature>
<dbReference type="GO" id="GO:0035435">
    <property type="term" value="P:phosphate ion transmembrane transport"/>
    <property type="evidence" value="ECO:0007669"/>
    <property type="project" value="TreeGrafter"/>
</dbReference>
<name>A0A345E8Y1_9EURY</name>
<dbReference type="EMBL" id="CP031150">
    <property type="protein sequence ID" value="AXG05302.1"/>
    <property type="molecule type" value="Genomic_DNA"/>
</dbReference>
<feature type="transmembrane region" description="Helical" evidence="9">
    <location>
        <begin position="74"/>
        <end position="98"/>
    </location>
</feature>
<evidence type="ECO:0000313" key="10">
    <source>
        <dbReference type="EMBL" id="AXG05302.1"/>
    </source>
</evidence>
<evidence type="ECO:0000256" key="5">
    <source>
        <dbReference type="ARBA" id="ARBA00022592"/>
    </source>
</evidence>
<accession>A0A345E8Y1</accession>
<evidence type="ECO:0000256" key="9">
    <source>
        <dbReference type="RuleBase" id="RU363058"/>
    </source>
</evidence>
<proteinExistence type="inferred from homology"/>
<gene>
    <name evidence="11" type="ORF">DU484_01605</name>
    <name evidence="10" type="ORF">DU500_02040</name>
</gene>
<feature type="transmembrane region" description="Helical" evidence="9">
    <location>
        <begin position="240"/>
        <end position="264"/>
    </location>
</feature>
<organism evidence="11 12">
    <name type="scientific">Haloplanus rubicundus</name>
    <dbReference type="NCBI Taxonomy" id="1547898"/>
    <lineage>
        <taxon>Archaea</taxon>
        <taxon>Methanobacteriati</taxon>
        <taxon>Methanobacteriota</taxon>
        <taxon>Stenosarchaea group</taxon>
        <taxon>Halobacteria</taxon>
        <taxon>Halobacteriales</taxon>
        <taxon>Haloferacaceae</taxon>
        <taxon>Haloplanus</taxon>
    </lineage>
</organism>
<sequence>MVATGTLLTFVVAALASLFMAWAIGAGSSGSTPFAAAVGANAISVMRAGFVVGLLGFAGAVLQGANVTEAVGTQLIGGVSLTATAAIVGLLTAAGLVAVGVFTGYPIATAFTVTGAVVGVGLALGGDPAWAKYRQIATLWVLTPFVGGGIAYTTARLLRSPRVPERYAISVLGGLVGALVATIEFSLLGPAGESASIAAALGADLPVGASVVAAVCALLVVAVLYRGLVTDPEATQRRFLLSLGGLVAFSAGGSQVGLAIGPLVPLLDDFAVPLPAVLAGGGIGLLLGSWTGAPRMIKALAQDYSSLGPRRSIAALIPSFAIAQAAVAFGIPVSFNEIVVSAIIGSGYAAGGGGVSRRKMLYTVLAWIGSLVLALALSYGIFTAIDVVVA</sequence>
<evidence type="ECO:0000256" key="4">
    <source>
        <dbReference type="ARBA" id="ARBA00022448"/>
    </source>
</evidence>
<feature type="transmembrane region" description="Helical" evidence="9">
    <location>
        <begin position="167"/>
        <end position="187"/>
    </location>
</feature>
<dbReference type="Proteomes" id="UP000252985">
    <property type="component" value="Chromosome"/>
</dbReference>
<keyword evidence="6 9" id="KW-0812">Transmembrane</keyword>
<keyword evidence="8 9" id="KW-0472">Membrane</keyword>
<reference evidence="11 12" key="1">
    <citation type="submission" date="2018-07" db="EMBL/GenBank/DDBJ databases">
        <title>Genome sequences of Haloplanus sp. CBA1112.</title>
        <authorList>
            <person name="Kim Y.B."/>
            <person name="Roh S.W."/>
        </authorList>
    </citation>
    <scope>NUCLEOTIDE SEQUENCE [LARGE SCALE GENOMIC DNA]</scope>
    <source>
        <strain evidence="11 12">CBA1112</strain>
    </source>
</reference>
<evidence type="ECO:0000256" key="3">
    <source>
        <dbReference type="ARBA" id="ARBA00009916"/>
    </source>
</evidence>
<feature type="transmembrane region" description="Helical" evidence="9">
    <location>
        <begin position="362"/>
        <end position="385"/>
    </location>
</feature>